<accession>A0ABV8RKR9</accession>
<keyword evidence="2" id="KW-0328">Glycosyltransferase</keyword>
<proteinExistence type="predicted"/>
<dbReference type="EC" id="2.4.-.-" evidence="2"/>
<reference evidence="3" key="1">
    <citation type="journal article" date="2019" name="Int. J. Syst. Evol. Microbiol.">
        <title>The Global Catalogue of Microorganisms (GCM) 10K type strain sequencing project: providing services to taxonomists for standard genome sequencing and annotation.</title>
        <authorList>
            <consortium name="The Broad Institute Genomics Platform"/>
            <consortium name="The Broad Institute Genome Sequencing Center for Infectious Disease"/>
            <person name="Wu L."/>
            <person name="Ma J."/>
        </authorList>
    </citation>
    <scope>NUCLEOTIDE SEQUENCE [LARGE SCALE GENOMIC DNA]</scope>
    <source>
        <strain evidence="3">CGMCC 1.12989</strain>
    </source>
</reference>
<comment type="caution">
    <text evidence="2">The sequence shown here is derived from an EMBL/GenBank/DDBJ whole genome shotgun (WGS) entry which is preliminary data.</text>
</comment>
<dbReference type="SUPFAM" id="SSF53756">
    <property type="entry name" value="UDP-Glycosyltransferase/glycogen phosphorylase"/>
    <property type="match status" value="1"/>
</dbReference>
<evidence type="ECO:0000313" key="3">
    <source>
        <dbReference type="Proteomes" id="UP001595828"/>
    </source>
</evidence>
<dbReference type="Pfam" id="PF13524">
    <property type="entry name" value="Glyco_trans_1_2"/>
    <property type="match status" value="1"/>
</dbReference>
<dbReference type="EMBL" id="JBHSDR010000003">
    <property type="protein sequence ID" value="MFC4293988.1"/>
    <property type="molecule type" value="Genomic_DNA"/>
</dbReference>
<evidence type="ECO:0000259" key="1">
    <source>
        <dbReference type="Pfam" id="PF13524"/>
    </source>
</evidence>
<dbReference type="Proteomes" id="UP001595828">
    <property type="component" value="Unassembled WGS sequence"/>
</dbReference>
<dbReference type="RefSeq" id="WP_379537462.1">
    <property type="nucleotide sequence ID" value="NZ_JBHSDR010000003.1"/>
</dbReference>
<keyword evidence="3" id="KW-1185">Reference proteome</keyword>
<name>A0ABV8RKR9_9SPHN</name>
<keyword evidence="2" id="KW-0808">Transferase</keyword>
<gene>
    <name evidence="2" type="ORF">ACFO0A_02820</name>
</gene>
<feature type="domain" description="Spore protein YkvP/CgeB glycosyl transferase-like" evidence="1">
    <location>
        <begin position="192"/>
        <end position="338"/>
    </location>
</feature>
<dbReference type="Gene3D" id="3.40.50.2000">
    <property type="entry name" value="Glycogen Phosphorylase B"/>
    <property type="match status" value="1"/>
</dbReference>
<evidence type="ECO:0000313" key="2">
    <source>
        <dbReference type="EMBL" id="MFC4293988.1"/>
    </source>
</evidence>
<protein>
    <submittedName>
        <fullName evidence="2">Glycosyltransferase</fullName>
        <ecNumber evidence="2">2.4.-.-</ecNumber>
    </submittedName>
</protein>
<sequence length="356" mass="39189">MSAWGNRAAPAIAVVGRLNPANPAPHFATALRERGWRVTELDETEPYILGVQGLPAKLAQRALTALGERELNRSVLTLHGAIGFDAILVLKASWLRAATLRSLRARGAWLANWFPDFDFSHSGFDEAVFAEYDAVITTKQHQLDHLRTRYPKLALAHVEHGYCPLLHRPIPAPAPSFDAIYVGNTSAYKHQLLTAVAGRLPARRFAVAGAGWEARPLTPNITVLGKRTGDEMAAALGQAKLALAFHMGPHGQFDWEDQVSARSFEIPACGVPMLHIDNGEIARWYERDTEYLGFTDVEELAGRIEQALGHEQLCARLAAAALKRAVPAYSYVSRGHEIGSFIEKELSRKAGWQVHD</sequence>
<dbReference type="InterPro" id="IPR055259">
    <property type="entry name" value="YkvP/CgeB_Glyco_trans-like"/>
</dbReference>
<organism evidence="2 3">
    <name type="scientific">Novosphingobium tardum</name>
    <dbReference type="NCBI Taxonomy" id="1538021"/>
    <lineage>
        <taxon>Bacteria</taxon>
        <taxon>Pseudomonadati</taxon>
        <taxon>Pseudomonadota</taxon>
        <taxon>Alphaproteobacteria</taxon>
        <taxon>Sphingomonadales</taxon>
        <taxon>Sphingomonadaceae</taxon>
        <taxon>Novosphingobium</taxon>
    </lineage>
</organism>
<dbReference type="GO" id="GO:0016757">
    <property type="term" value="F:glycosyltransferase activity"/>
    <property type="evidence" value="ECO:0007669"/>
    <property type="project" value="UniProtKB-KW"/>
</dbReference>